<evidence type="ECO:0000313" key="3">
    <source>
        <dbReference type="EMBL" id="KAF9524857.1"/>
    </source>
</evidence>
<keyword evidence="4" id="KW-1185">Reference proteome</keyword>
<feature type="compositionally biased region" description="Low complexity" evidence="1">
    <location>
        <begin position="116"/>
        <end position="131"/>
    </location>
</feature>
<name>A0A9P6E995_9AGAR</name>
<keyword evidence="2" id="KW-0732">Signal</keyword>
<protein>
    <submittedName>
        <fullName evidence="3">Uncharacterized protein</fullName>
    </submittedName>
</protein>
<feature type="region of interest" description="Disordered" evidence="1">
    <location>
        <begin position="109"/>
        <end position="146"/>
    </location>
</feature>
<feature type="signal peptide" evidence="2">
    <location>
        <begin position="1"/>
        <end position="21"/>
    </location>
</feature>
<feature type="chain" id="PRO_5040401795" evidence="2">
    <location>
        <begin position="22"/>
        <end position="187"/>
    </location>
</feature>
<dbReference type="OrthoDB" id="3259746at2759"/>
<proteinExistence type="predicted"/>
<dbReference type="Proteomes" id="UP000807306">
    <property type="component" value="Unassembled WGS sequence"/>
</dbReference>
<gene>
    <name evidence="3" type="ORF">CPB83DRAFT_797346</name>
</gene>
<evidence type="ECO:0000313" key="4">
    <source>
        <dbReference type="Proteomes" id="UP000807306"/>
    </source>
</evidence>
<dbReference type="EMBL" id="MU157892">
    <property type="protein sequence ID" value="KAF9524857.1"/>
    <property type="molecule type" value="Genomic_DNA"/>
</dbReference>
<feature type="compositionally biased region" description="Polar residues" evidence="1">
    <location>
        <begin position="133"/>
        <end position="143"/>
    </location>
</feature>
<evidence type="ECO:0000256" key="1">
    <source>
        <dbReference type="SAM" id="MobiDB-lite"/>
    </source>
</evidence>
<comment type="caution">
    <text evidence="3">The sequence shown here is derived from an EMBL/GenBank/DDBJ whole genome shotgun (WGS) entry which is preliminary data.</text>
</comment>
<sequence>MFSTLVSVALFASVAVNGVLADFAINSPVLTQCQESTVSWEPTKGPYTLLAVKSTDPCGDALVDIGDFATTLTKWKVNVPSGTKIILSVTDSEDNEAWSNELTVGPSSDASCLTGATSSSSSAASTPSAPSVADNTGSGTTPSAGGVEALGGAANAADPFSQSNGAISSAAAPIAALTGLVAAFILL</sequence>
<organism evidence="3 4">
    <name type="scientific">Crepidotus variabilis</name>
    <dbReference type="NCBI Taxonomy" id="179855"/>
    <lineage>
        <taxon>Eukaryota</taxon>
        <taxon>Fungi</taxon>
        <taxon>Dikarya</taxon>
        <taxon>Basidiomycota</taxon>
        <taxon>Agaricomycotina</taxon>
        <taxon>Agaricomycetes</taxon>
        <taxon>Agaricomycetidae</taxon>
        <taxon>Agaricales</taxon>
        <taxon>Agaricineae</taxon>
        <taxon>Crepidotaceae</taxon>
        <taxon>Crepidotus</taxon>
    </lineage>
</organism>
<accession>A0A9P6E995</accession>
<dbReference type="AlphaFoldDB" id="A0A9P6E995"/>
<reference evidence="3" key="1">
    <citation type="submission" date="2020-11" db="EMBL/GenBank/DDBJ databases">
        <authorList>
            <consortium name="DOE Joint Genome Institute"/>
            <person name="Ahrendt S."/>
            <person name="Riley R."/>
            <person name="Andreopoulos W."/>
            <person name="Labutti K."/>
            <person name="Pangilinan J."/>
            <person name="Ruiz-Duenas F.J."/>
            <person name="Barrasa J.M."/>
            <person name="Sanchez-Garcia M."/>
            <person name="Camarero S."/>
            <person name="Miyauchi S."/>
            <person name="Serrano A."/>
            <person name="Linde D."/>
            <person name="Babiker R."/>
            <person name="Drula E."/>
            <person name="Ayuso-Fernandez I."/>
            <person name="Pacheco R."/>
            <person name="Padilla G."/>
            <person name="Ferreira P."/>
            <person name="Barriuso J."/>
            <person name="Kellner H."/>
            <person name="Castanera R."/>
            <person name="Alfaro M."/>
            <person name="Ramirez L."/>
            <person name="Pisabarro A.G."/>
            <person name="Kuo A."/>
            <person name="Tritt A."/>
            <person name="Lipzen A."/>
            <person name="He G."/>
            <person name="Yan M."/>
            <person name="Ng V."/>
            <person name="Cullen D."/>
            <person name="Martin F."/>
            <person name="Rosso M.-N."/>
            <person name="Henrissat B."/>
            <person name="Hibbett D."/>
            <person name="Martinez A.T."/>
            <person name="Grigoriev I.V."/>
        </authorList>
    </citation>
    <scope>NUCLEOTIDE SEQUENCE</scope>
    <source>
        <strain evidence="3">CBS 506.95</strain>
    </source>
</reference>
<evidence type="ECO:0000256" key="2">
    <source>
        <dbReference type="SAM" id="SignalP"/>
    </source>
</evidence>